<comment type="subcellular location">
    <subcellularLocation>
        <location evidence="5">Cell membrane</location>
        <topology evidence="5">Multi-pass membrane protein</topology>
    </subcellularLocation>
    <subcellularLocation>
        <location evidence="1">Membrane</location>
        <topology evidence="1">Multi-pass membrane protein</topology>
    </subcellularLocation>
</comment>
<dbReference type="EMBL" id="JAETXX010000002">
    <property type="protein sequence ID" value="MCF8714193.1"/>
    <property type="molecule type" value="Genomic_DNA"/>
</dbReference>
<dbReference type="PANTHER" id="PTHR43701:SF2">
    <property type="entry name" value="MEMBRANE TRANSPORTER PROTEIN YJNA-RELATED"/>
    <property type="match status" value="1"/>
</dbReference>
<keyword evidence="5" id="KW-1003">Cell membrane</keyword>
<protein>
    <recommendedName>
        <fullName evidence="5">Probable membrane transporter protein</fullName>
    </recommendedName>
</protein>
<organism evidence="6 7">
    <name type="scientific">Joostella atrarenae</name>
    <dbReference type="NCBI Taxonomy" id="679257"/>
    <lineage>
        <taxon>Bacteria</taxon>
        <taxon>Pseudomonadati</taxon>
        <taxon>Bacteroidota</taxon>
        <taxon>Flavobacteriia</taxon>
        <taxon>Flavobacteriales</taxon>
        <taxon>Flavobacteriaceae</taxon>
        <taxon>Joostella</taxon>
    </lineage>
</organism>
<evidence type="ECO:0000256" key="2">
    <source>
        <dbReference type="ARBA" id="ARBA00022692"/>
    </source>
</evidence>
<evidence type="ECO:0000256" key="4">
    <source>
        <dbReference type="ARBA" id="ARBA00023136"/>
    </source>
</evidence>
<proteinExistence type="inferred from homology"/>
<name>A0ABS9J1E9_9FLAO</name>
<evidence type="ECO:0000313" key="7">
    <source>
        <dbReference type="Proteomes" id="UP000829517"/>
    </source>
</evidence>
<keyword evidence="7" id="KW-1185">Reference proteome</keyword>
<feature type="transmembrane region" description="Helical" evidence="5">
    <location>
        <begin position="44"/>
        <end position="66"/>
    </location>
</feature>
<evidence type="ECO:0000256" key="5">
    <source>
        <dbReference type="RuleBase" id="RU363041"/>
    </source>
</evidence>
<sequence length="278" mass="30483">METAIIITIILILISFTISMFGSVVGFGGGIFMVPILITVFHFPLTTAVGSVMISLIPSSLISTYLNRKEGYVDFKMGILLEIPTILGVVIGSLLLSYISAERLEVLFAVLVLFLGISFFLKKGKKDKKGNGGFFYRLNKYKPRYIIKNKRNHVAYRFSAWMVLFFGLLAGTLAGLFGIGGGFLKTPIMLKVFKMPAKIATATALFMIVITSTTGTFSHFMLGHIELDKAWPIMLGFAAGALGGQRLNLKMKNKTLEKLIGMGLVLAALVMMSNFIIK</sequence>
<evidence type="ECO:0000256" key="1">
    <source>
        <dbReference type="ARBA" id="ARBA00004141"/>
    </source>
</evidence>
<feature type="transmembrane region" description="Helical" evidence="5">
    <location>
        <begin position="154"/>
        <end position="179"/>
    </location>
</feature>
<dbReference type="InterPro" id="IPR002781">
    <property type="entry name" value="TM_pro_TauE-like"/>
</dbReference>
<reference evidence="6 7" key="1">
    <citation type="submission" date="2021-01" db="EMBL/GenBank/DDBJ databases">
        <title>Genome sequencing of Joostella atrarenae M1-2 (= KCTC 23194).</title>
        <authorList>
            <person name="Zakaria M.R."/>
            <person name="Lam M.Q."/>
            <person name="Chong C.S."/>
        </authorList>
    </citation>
    <scope>NUCLEOTIDE SEQUENCE [LARGE SCALE GENOMIC DNA]</scope>
    <source>
        <strain evidence="6 7">M1-2</strain>
    </source>
</reference>
<feature type="transmembrane region" description="Helical" evidence="5">
    <location>
        <begin position="104"/>
        <end position="121"/>
    </location>
</feature>
<keyword evidence="4 5" id="KW-0472">Membrane</keyword>
<evidence type="ECO:0000256" key="3">
    <source>
        <dbReference type="ARBA" id="ARBA00022989"/>
    </source>
</evidence>
<dbReference type="Pfam" id="PF01925">
    <property type="entry name" value="TauE"/>
    <property type="match status" value="1"/>
</dbReference>
<keyword evidence="3 5" id="KW-1133">Transmembrane helix</keyword>
<comment type="caution">
    <text evidence="6">The sequence shown here is derived from an EMBL/GenBank/DDBJ whole genome shotgun (WGS) entry which is preliminary data.</text>
</comment>
<evidence type="ECO:0000313" key="6">
    <source>
        <dbReference type="EMBL" id="MCF8714193.1"/>
    </source>
</evidence>
<feature type="transmembrane region" description="Helical" evidence="5">
    <location>
        <begin position="7"/>
        <end position="38"/>
    </location>
</feature>
<keyword evidence="2 5" id="KW-0812">Transmembrane</keyword>
<feature type="transmembrane region" description="Helical" evidence="5">
    <location>
        <begin position="78"/>
        <end position="98"/>
    </location>
</feature>
<dbReference type="Proteomes" id="UP000829517">
    <property type="component" value="Unassembled WGS sequence"/>
</dbReference>
<gene>
    <name evidence="6" type="ORF">JM658_05065</name>
</gene>
<feature type="transmembrane region" description="Helical" evidence="5">
    <location>
        <begin position="199"/>
        <end position="218"/>
    </location>
</feature>
<dbReference type="RefSeq" id="WP_236958155.1">
    <property type="nucleotide sequence ID" value="NZ_JAETXX010000002.1"/>
</dbReference>
<dbReference type="InterPro" id="IPR051598">
    <property type="entry name" value="TSUP/Inactive_protease-like"/>
</dbReference>
<dbReference type="PANTHER" id="PTHR43701">
    <property type="entry name" value="MEMBRANE TRANSPORTER PROTEIN MJ0441-RELATED"/>
    <property type="match status" value="1"/>
</dbReference>
<accession>A0ABS9J1E9</accession>
<feature type="transmembrane region" description="Helical" evidence="5">
    <location>
        <begin position="259"/>
        <end position="277"/>
    </location>
</feature>
<comment type="similarity">
    <text evidence="5">Belongs to the 4-toluene sulfonate uptake permease (TSUP) (TC 2.A.102) family.</text>
</comment>